<proteinExistence type="predicted"/>
<evidence type="ECO:0000313" key="2">
    <source>
        <dbReference type="Proteomes" id="UP001597296"/>
    </source>
</evidence>
<protein>
    <recommendedName>
        <fullName evidence="3">Methyltransferase domain-containing protein</fullName>
    </recommendedName>
</protein>
<dbReference type="SUPFAM" id="SSF53335">
    <property type="entry name" value="S-adenosyl-L-methionine-dependent methyltransferases"/>
    <property type="match status" value="1"/>
</dbReference>
<evidence type="ECO:0008006" key="3">
    <source>
        <dbReference type="Google" id="ProtNLM"/>
    </source>
</evidence>
<organism evidence="1 2">
    <name type="scientific">Phaeospirillum tilakii</name>
    <dbReference type="NCBI Taxonomy" id="741673"/>
    <lineage>
        <taxon>Bacteria</taxon>
        <taxon>Pseudomonadati</taxon>
        <taxon>Pseudomonadota</taxon>
        <taxon>Alphaproteobacteria</taxon>
        <taxon>Rhodospirillales</taxon>
        <taxon>Rhodospirillaceae</taxon>
        <taxon>Phaeospirillum</taxon>
    </lineage>
</organism>
<comment type="caution">
    <text evidence="1">The sequence shown here is derived from an EMBL/GenBank/DDBJ whole genome shotgun (WGS) entry which is preliminary data.</text>
</comment>
<dbReference type="Gene3D" id="3.40.50.150">
    <property type="entry name" value="Vaccinia Virus protein VP39"/>
    <property type="match status" value="1"/>
</dbReference>
<keyword evidence="2" id="KW-1185">Reference proteome</keyword>
<dbReference type="RefSeq" id="WP_377315583.1">
    <property type="nucleotide sequence ID" value="NZ_JBHUIY010000012.1"/>
</dbReference>
<dbReference type="InterPro" id="IPR029063">
    <property type="entry name" value="SAM-dependent_MTases_sf"/>
</dbReference>
<name>A0ABW5C8S5_9PROT</name>
<dbReference type="EMBL" id="JBHUIY010000012">
    <property type="protein sequence ID" value="MFD2233714.1"/>
    <property type="molecule type" value="Genomic_DNA"/>
</dbReference>
<evidence type="ECO:0000313" key="1">
    <source>
        <dbReference type="EMBL" id="MFD2233714.1"/>
    </source>
</evidence>
<reference evidence="2" key="1">
    <citation type="journal article" date="2019" name="Int. J. Syst. Evol. Microbiol.">
        <title>The Global Catalogue of Microorganisms (GCM) 10K type strain sequencing project: providing services to taxonomists for standard genome sequencing and annotation.</title>
        <authorList>
            <consortium name="The Broad Institute Genomics Platform"/>
            <consortium name="The Broad Institute Genome Sequencing Center for Infectious Disease"/>
            <person name="Wu L."/>
            <person name="Ma J."/>
        </authorList>
    </citation>
    <scope>NUCLEOTIDE SEQUENCE [LARGE SCALE GENOMIC DNA]</scope>
    <source>
        <strain evidence="2">KCTC 15012</strain>
    </source>
</reference>
<sequence>MPPSAKQARLLKLYAEMAREGYATTDGLHIDNAFNDMEIRAFRDHLLPLFRRFGVTSLLDYGCGGSDYDRPGFSADGRSARDFFGLDRVHRFEPARGLDQRQPADAVVCFDVLEHVFIADLPATVRELFSLAGRLLVVNVACYPARALLPTGENAHVTVRPPHWWKGLFDAVAVEFPQVSILLLCSTGWHQVQGFALWSAQDWLDHPDFVIAG</sequence>
<dbReference type="Proteomes" id="UP001597296">
    <property type="component" value="Unassembled WGS sequence"/>
</dbReference>
<gene>
    <name evidence="1" type="ORF">ACFSNB_07850</name>
</gene>
<accession>A0ABW5C8S5</accession>